<dbReference type="Proteomes" id="UP000509510">
    <property type="component" value="Chromosome IV"/>
</dbReference>
<dbReference type="AlphaFoldDB" id="A0A7H8R4K0"/>
<keyword evidence="3" id="KW-1185">Reference proteome</keyword>
<evidence type="ECO:0000313" key="3">
    <source>
        <dbReference type="Proteomes" id="UP000509510"/>
    </source>
</evidence>
<evidence type="ECO:0000313" key="2">
    <source>
        <dbReference type="EMBL" id="QKX59813.1"/>
    </source>
</evidence>
<proteinExistence type="predicted"/>
<feature type="compositionally biased region" description="Basic residues" evidence="1">
    <location>
        <begin position="1"/>
        <end position="12"/>
    </location>
</feature>
<name>A0A7H8R4K0_TALRU</name>
<dbReference type="KEGG" id="trg:TRUGW13939_06955"/>
<dbReference type="GeneID" id="55994448"/>
<sequence>MAPRAPKPKTPTRRGPSGSTRRGRGARRPALENVFTPPAVTTEELDALLAVEDSDLSSLEPDADMTDRLESGPAGDATSAPLAENMVEDADETPRHTQAASETPVPVASGPGIPDVLLSGDQPDFSGYYDPQSGAPLCALGARGLHRLTSQESARLARVPPAYFGAVPVADERLVLWQSHPCLRCAKLVGRHQNFCVRRLPTEKCCRCSCLGVKCDSIPDSQLASFRIVQAMFRLGVSPEAIRAAADWVRVVEGTLRREPSSSPSQSRIRSLGPSESDRVAALEARLDRIEGTMGQILQILNRQNEYFGIAPAAVPAAPASPAARRHGGVLWSPPAWGGPSGQ</sequence>
<protein>
    <submittedName>
        <fullName evidence="2">Uncharacterized protein</fullName>
    </submittedName>
</protein>
<dbReference type="RefSeq" id="XP_035345990.1">
    <property type="nucleotide sequence ID" value="XM_035490097.1"/>
</dbReference>
<reference evidence="3" key="1">
    <citation type="submission" date="2020-06" db="EMBL/GenBank/DDBJ databases">
        <title>A chromosome-scale genome assembly of Talaromyces rugulosus W13939.</title>
        <authorList>
            <person name="Wang B."/>
            <person name="Guo L."/>
            <person name="Ye K."/>
            <person name="Wang L."/>
        </authorList>
    </citation>
    <scope>NUCLEOTIDE SEQUENCE [LARGE SCALE GENOMIC DNA]</scope>
    <source>
        <strain evidence="3">W13939</strain>
    </source>
</reference>
<gene>
    <name evidence="2" type="ORF">TRUGW13939_06955</name>
</gene>
<accession>A0A7H8R4K0</accession>
<feature type="region of interest" description="Disordered" evidence="1">
    <location>
        <begin position="56"/>
        <end position="116"/>
    </location>
</feature>
<organism evidence="2 3">
    <name type="scientific">Talaromyces rugulosus</name>
    <name type="common">Penicillium rugulosum</name>
    <dbReference type="NCBI Taxonomy" id="121627"/>
    <lineage>
        <taxon>Eukaryota</taxon>
        <taxon>Fungi</taxon>
        <taxon>Dikarya</taxon>
        <taxon>Ascomycota</taxon>
        <taxon>Pezizomycotina</taxon>
        <taxon>Eurotiomycetes</taxon>
        <taxon>Eurotiomycetidae</taxon>
        <taxon>Eurotiales</taxon>
        <taxon>Trichocomaceae</taxon>
        <taxon>Talaromyces</taxon>
        <taxon>Talaromyces sect. Islandici</taxon>
    </lineage>
</organism>
<evidence type="ECO:0000256" key="1">
    <source>
        <dbReference type="SAM" id="MobiDB-lite"/>
    </source>
</evidence>
<dbReference type="EMBL" id="CP055901">
    <property type="protein sequence ID" value="QKX59813.1"/>
    <property type="molecule type" value="Genomic_DNA"/>
</dbReference>
<feature type="region of interest" description="Disordered" evidence="1">
    <location>
        <begin position="1"/>
        <end position="40"/>
    </location>
</feature>
<feature type="region of interest" description="Disordered" evidence="1">
    <location>
        <begin position="324"/>
        <end position="343"/>
    </location>
</feature>